<keyword evidence="3" id="KW-1185">Reference proteome</keyword>
<feature type="compositionally biased region" description="Pro residues" evidence="1">
    <location>
        <begin position="78"/>
        <end position="87"/>
    </location>
</feature>
<reference evidence="2" key="2">
    <citation type="journal article" date="2023" name="Science">
        <title>Genomic signatures of disease resistance in endangered staghorn corals.</title>
        <authorList>
            <person name="Vollmer S.V."/>
            <person name="Selwyn J.D."/>
            <person name="Despard B.A."/>
            <person name="Roesel C.L."/>
        </authorList>
    </citation>
    <scope>NUCLEOTIDE SEQUENCE</scope>
    <source>
        <strain evidence="2">K2</strain>
    </source>
</reference>
<organism evidence="2 3">
    <name type="scientific">Acropora cervicornis</name>
    <name type="common">Staghorn coral</name>
    <dbReference type="NCBI Taxonomy" id="6130"/>
    <lineage>
        <taxon>Eukaryota</taxon>
        <taxon>Metazoa</taxon>
        <taxon>Cnidaria</taxon>
        <taxon>Anthozoa</taxon>
        <taxon>Hexacorallia</taxon>
        <taxon>Scleractinia</taxon>
        <taxon>Astrocoeniina</taxon>
        <taxon>Acroporidae</taxon>
        <taxon>Acropora</taxon>
    </lineage>
</organism>
<gene>
    <name evidence="2" type="ORF">P5673_020036</name>
</gene>
<evidence type="ECO:0000256" key="1">
    <source>
        <dbReference type="SAM" id="MobiDB-lite"/>
    </source>
</evidence>
<accession>A0AAD9V1V9</accession>
<feature type="region of interest" description="Disordered" evidence="1">
    <location>
        <begin position="56"/>
        <end position="90"/>
    </location>
</feature>
<name>A0AAD9V1V9_ACRCE</name>
<protein>
    <submittedName>
        <fullName evidence="2">Uncharacterized protein</fullName>
    </submittedName>
</protein>
<dbReference type="AlphaFoldDB" id="A0AAD9V1V9"/>
<proteinExistence type="predicted"/>
<evidence type="ECO:0000313" key="3">
    <source>
        <dbReference type="Proteomes" id="UP001249851"/>
    </source>
</evidence>
<dbReference type="EMBL" id="JARQWQ010000048">
    <property type="protein sequence ID" value="KAK2557675.1"/>
    <property type="molecule type" value="Genomic_DNA"/>
</dbReference>
<evidence type="ECO:0000313" key="2">
    <source>
        <dbReference type="EMBL" id="KAK2557675.1"/>
    </source>
</evidence>
<reference evidence="2" key="1">
    <citation type="journal article" date="2023" name="G3 (Bethesda)">
        <title>Whole genome assembly and annotation of the endangered Caribbean coral Acropora cervicornis.</title>
        <authorList>
            <person name="Selwyn J.D."/>
            <person name="Vollmer S.V."/>
        </authorList>
    </citation>
    <scope>NUCLEOTIDE SEQUENCE</scope>
    <source>
        <strain evidence="2">K2</strain>
    </source>
</reference>
<dbReference type="Proteomes" id="UP001249851">
    <property type="component" value="Unassembled WGS sequence"/>
</dbReference>
<feature type="region of interest" description="Disordered" evidence="1">
    <location>
        <begin position="134"/>
        <end position="165"/>
    </location>
</feature>
<sequence length="165" mass="17891">MLQLLKRERVLMRPAAHYKQILSNSERDVFEEMKAAKDEGSLDSILASVEQLSFNEPSASKPMEPSKPTFTASVVPDKSPPSKPMPVTPSATATAAAAAAAVEKAPDINKNPAIADDKLKKLLLCLALQDEEDDEDFDFGTASGDDDLDIDDDDLLNDDDDLLDD</sequence>
<comment type="caution">
    <text evidence="2">The sequence shown here is derived from an EMBL/GenBank/DDBJ whole genome shotgun (WGS) entry which is preliminary data.</text>
</comment>